<reference evidence="1" key="1">
    <citation type="submission" date="2020-05" db="EMBL/GenBank/DDBJ databases">
        <authorList>
            <person name="Zhu T."/>
            <person name="Keshari N."/>
            <person name="Lu X."/>
        </authorList>
    </citation>
    <scope>NUCLEOTIDE SEQUENCE</scope>
    <source>
        <strain evidence="1">NK1-12</strain>
    </source>
</reference>
<evidence type="ECO:0000313" key="1">
    <source>
        <dbReference type="EMBL" id="WNZ27514.1"/>
    </source>
</evidence>
<name>A0AA96WLQ4_9CYAN</name>
<dbReference type="AlphaFoldDB" id="A0AA96WLQ4"/>
<accession>A0AA96WLQ4</accession>
<dbReference type="EMBL" id="CP053587">
    <property type="protein sequence ID" value="WNZ27514.1"/>
    <property type="molecule type" value="Genomic_DNA"/>
</dbReference>
<protein>
    <submittedName>
        <fullName evidence="1">Uncharacterized protein</fullName>
    </submittedName>
</protein>
<dbReference type="RefSeq" id="WP_316435846.1">
    <property type="nucleotide sequence ID" value="NZ_CP053587.1"/>
</dbReference>
<gene>
    <name evidence="1" type="ORF">HJG54_32070</name>
</gene>
<sequence length="58" mass="6222">MQNNRQAAKSNALIVYNTRNGNLFYNANGSRAGFGEGGNFALLSGKPAMTAAHFLVQF</sequence>
<organism evidence="1">
    <name type="scientific">Leptolyngbya sp. NK1-12</name>
    <dbReference type="NCBI Taxonomy" id="2547451"/>
    <lineage>
        <taxon>Bacteria</taxon>
        <taxon>Bacillati</taxon>
        <taxon>Cyanobacteriota</taxon>
        <taxon>Cyanophyceae</taxon>
        <taxon>Leptolyngbyales</taxon>
        <taxon>Leptolyngbyaceae</taxon>
        <taxon>Leptolyngbya group</taxon>
        <taxon>Leptolyngbya</taxon>
    </lineage>
</organism>
<proteinExistence type="predicted"/>